<organism evidence="2 3">
    <name type="scientific">Lautropia mirabilis ATCC 51599</name>
    <dbReference type="NCBI Taxonomy" id="887898"/>
    <lineage>
        <taxon>Bacteria</taxon>
        <taxon>Pseudomonadati</taxon>
        <taxon>Pseudomonadota</taxon>
        <taxon>Betaproteobacteria</taxon>
        <taxon>Burkholderiales</taxon>
        <taxon>Burkholderiaceae</taxon>
        <taxon>Lautropia</taxon>
    </lineage>
</organism>
<evidence type="ECO:0000313" key="3">
    <source>
        <dbReference type="Proteomes" id="UP000011021"/>
    </source>
</evidence>
<keyword evidence="3" id="KW-1185">Reference proteome</keyword>
<dbReference type="InterPro" id="IPR007712">
    <property type="entry name" value="RelE/ParE_toxin"/>
</dbReference>
<dbReference type="Pfam" id="PF05016">
    <property type="entry name" value="ParE_toxin"/>
    <property type="match status" value="1"/>
</dbReference>
<reference evidence="2 3" key="1">
    <citation type="submission" date="2010-12" db="EMBL/GenBank/DDBJ databases">
        <authorList>
            <person name="Muzny D."/>
            <person name="Qin X."/>
            <person name="Deng J."/>
            <person name="Jiang H."/>
            <person name="Liu Y."/>
            <person name="Qu J."/>
            <person name="Song X.-Z."/>
            <person name="Zhang L."/>
            <person name="Thornton R."/>
            <person name="Coyle M."/>
            <person name="Francisco L."/>
            <person name="Jackson L."/>
            <person name="Javaid M."/>
            <person name="Korchina V."/>
            <person name="Kovar C."/>
            <person name="Mata R."/>
            <person name="Mathew T."/>
            <person name="Ngo R."/>
            <person name="Nguyen L."/>
            <person name="Nguyen N."/>
            <person name="Okwuonu G."/>
            <person name="Ongeri F."/>
            <person name="Pham C."/>
            <person name="Simmons D."/>
            <person name="Wilczek-Boney K."/>
            <person name="Hale W."/>
            <person name="Jakkamsetti A."/>
            <person name="Pham P."/>
            <person name="Ruth R."/>
            <person name="San Lucas F."/>
            <person name="Warren J."/>
            <person name="Zhang J."/>
            <person name="Zhao Z."/>
            <person name="Zhou C."/>
            <person name="Zhu D."/>
            <person name="Lee S."/>
            <person name="Bess C."/>
            <person name="Blankenburg K."/>
            <person name="Forbes L."/>
            <person name="Fu Q."/>
            <person name="Gubbala S."/>
            <person name="Hirani K."/>
            <person name="Jayaseelan J.C."/>
            <person name="Lara F."/>
            <person name="Munidasa M."/>
            <person name="Palculict T."/>
            <person name="Patil S."/>
            <person name="Pu L.-L."/>
            <person name="Saada N."/>
            <person name="Tang L."/>
            <person name="Weissenberger G."/>
            <person name="Zhu Y."/>
            <person name="Hemphill L."/>
            <person name="Shang Y."/>
            <person name="Youmans B."/>
            <person name="Ayvaz T."/>
            <person name="Ross M."/>
            <person name="Santibanez J."/>
            <person name="Aqrawi P."/>
            <person name="Gross S."/>
            <person name="Joshi V."/>
            <person name="Fowler G."/>
            <person name="Nazareth L."/>
            <person name="Reid J."/>
            <person name="Worley K."/>
            <person name="Petrosino J."/>
            <person name="Highlander S."/>
            <person name="Gibbs R."/>
        </authorList>
    </citation>
    <scope>NUCLEOTIDE SEQUENCE [LARGE SCALE GENOMIC DNA]</scope>
    <source>
        <strain evidence="2 3">ATCC 51599</strain>
    </source>
</reference>
<proteinExistence type="predicted"/>
<dbReference type="RefSeq" id="WP_005674624.1">
    <property type="nucleotide sequence ID" value="NZ_CP146288.1"/>
</dbReference>
<accession>E7RZV7</accession>
<dbReference type="HOGENOM" id="CLU_147162_3_0_4"/>
<dbReference type="AlphaFoldDB" id="E7RZV7"/>
<dbReference type="InterPro" id="IPR035093">
    <property type="entry name" value="RelE/ParE_toxin_dom_sf"/>
</dbReference>
<name>E7RZV7_9BURK</name>
<sequence>MKPQYRLTRAAQADIRNLLVWSERHFGLAARQRYQLLLSTALRDVASDPCRAGSQPRPELGTDIRSWHLRLSRHHIPSPTEAVHSPRHTLLYVSGPSPLVILRVVHDAMEPALIRRNTEHQ</sequence>
<keyword evidence="1" id="KW-1277">Toxin-antitoxin system</keyword>
<protein>
    <submittedName>
        <fullName evidence="2">Toxin-antitoxin system, toxin component, RelE family</fullName>
    </submittedName>
</protein>
<gene>
    <name evidence="2" type="ORF">HMPREF0551_2221</name>
</gene>
<dbReference type="EMBL" id="AEQP01000022">
    <property type="protein sequence ID" value="EFV94106.1"/>
    <property type="molecule type" value="Genomic_DNA"/>
</dbReference>
<dbReference type="eggNOG" id="COG3668">
    <property type="taxonomic scope" value="Bacteria"/>
</dbReference>
<dbReference type="Proteomes" id="UP000011021">
    <property type="component" value="Unassembled WGS sequence"/>
</dbReference>
<comment type="caution">
    <text evidence="2">The sequence shown here is derived from an EMBL/GenBank/DDBJ whole genome shotgun (WGS) entry which is preliminary data.</text>
</comment>
<evidence type="ECO:0000313" key="2">
    <source>
        <dbReference type="EMBL" id="EFV94106.1"/>
    </source>
</evidence>
<evidence type="ECO:0000256" key="1">
    <source>
        <dbReference type="ARBA" id="ARBA00022649"/>
    </source>
</evidence>
<dbReference type="STRING" id="887898.HMPREF0551_2221"/>
<dbReference type="Gene3D" id="3.30.2310.20">
    <property type="entry name" value="RelE-like"/>
    <property type="match status" value="1"/>
</dbReference>